<feature type="domain" description="SiaC family regulatory phosphoprotein" evidence="1">
    <location>
        <begin position="14"/>
        <end position="131"/>
    </location>
</feature>
<dbReference type="KEGG" id="opf:CBP31_11770"/>
<dbReference type="AlphaFoldDB" id="A0A1Y0D7L5"/>
<dbReference type="EMBL" id="CP021377">
    <property type="protein sequence ID" value="ART83207.1"/>
    <property type="molecule type" value="Genomic_DNA"/>
</dbReference>
<dbReference type="InterPro" id="IPR018530">
    <property type="entry name" value="SiaC"/>
</dbReference>
<protein>
    <recommendedName>
        <fullName evidence="1">SiaC family regulatory phosphoprotein domain-containing protein</fullName>
    </recommendedName>
</protein>
<evidence type="ECO:0000259" key="1">
    <source>
        <dbReference type="Pfam" id="PF09345"/>
    </source>
</evidence>
<dbReference type="Pfam" id="PF09345">
    <property type="entry name" value="SiaC"/>
    <property type="match status" value="1"/>
</dbReference>
<dbReference type="OrthoDB" id="5297629at2"/>
<gene>
    <name evidence="2" type="ORF">CBP31_11770</name>
</gene>
<reference evidence="2 3" key="1">
    <citation type="journal article" date="2014" name="Int. J. Syst. Evol. Microbiol.">
        <title>Oceanisphaera profunda sp. nov., a marine bacterium isolated from deep-sea sediment, and emended description of the genus Oceanisphaera.</title>
        <authorList>
            <person name="Xu Z."/>
            <person name="Zhang X.Y."/>
            <person name="Su H.N."/>
            <person name="Yu Z.C."/>
            <person name="Liu C."/>
            <person name="Li H."/>
            <person name="Chen X.L."/>
            <person name="Song X.Y."/>
            <person name="Xie B.B."/>
            <person name="Qin Q.L."/>
            <person name="Zhou B.C."/>
            <person name="Shi M."/>
            <person name="Huang Y."/>
            <person name="Zhang Y.Z."/>
        </authorList>
    </citation>
    <scope>NUCLEOTIDE SEQUENCE [LARGE SCALE GENOMIC DNA]</scope>
    <source>
        <strain evidence="2 3">SM1222</strain>
    </source>
</reference>
<organism evidence="2 3">
    <name type="scientific">Oceanisphaera profunda</name>
    <dbReference type="NCBI Taxonomy" id="1416627"/>
    <lineage>
        <taxon>Bacteria</taxon>
        <taxon>Pseudomonadati</taxon>
        <taxon>Pseudomonadota</taxon>
        <taxon>Gammaproteobacteria</taxon>
        <taxon>Aeromonadales</taxon>
        <taxon>Aeromonadaceae</taxon>
        <taxon>Oceanisphaera</taxon>
    </lineage>
</organism>
<dbReference type="RefSeq" id="WP_087037497.1">
    <property type="nucleotide sequence ID" value="NZ_CP021377.1"/>
</dbReference>
<dbReference type="NCBIfam" id="NF038265">
    <property type="entry name" value="phos_prot_SiaC"/>
    <property type="match status" value="1"/>
</dbReference>
<evidence type="ECO:0000313" key="3">
    <source>
        <dbReference type="Proteomes" id="UP000243937"/>
    </source>
</evidence>
<evidence type="ECO:0000313" key="2">
    <source>
        <dbReference type="EMBL" id="ART83207.1"/>
    </source>
</evidence>
<keyword evidence="3" id="KW-1185">Reference proteome</keyword>
<dbReference type="Proteomes" id="UP000243937">
    <property type="component" value="Chromosome"/>
</dbReference>
<sequence length="133" mass="15290">MNTNIKQDLASLNITGSQSTPTIVCDTNSGVMSMQGDSYPENSFEFFAEIITWVEDFLKQSPLPLRLDLHLIYMNTSSVKAMMDIFDMLEAAFVTDRQVSVRWYYDPANERVVELAEEFKEDCTFPFDIEPHD</sequence>
<accession>A0A1Y0D7L5</accession>
<name>A0A1Y0D7L5_9GAMM</name>
<proteinExistence type="predicted"/>